<feature type="domain" description="DNA2/NAM7 helicase-like C-terminal" evidence="8">
    <location>
        <begin position="902"/>
        <end position="1096"/>
    </location>
</feature>
<evidence type="ECO:0000259" key="8">
    <source>
        <dbReference type="Pfam" id="PF13087"/>
    </source>
</evidence>
<organism evidence="9 10">
    <name type="scientific">Providencia rettgeri</name>
    <dbReference type="NCBI Taxonomy" id="587"/>
    <lineage>
        <taxon>Bacteria</taxon>
        <taxon>Pseudomonadati</taxon>
        <taxon>Pseudomonadota</taxon>
        <taxon>Gammaproteobacteria</taxon>
        <taxon>Enterobacterales</taxon>
        <taxon>Morganellaceae</taxon>
        <taxon>Providencia</taxon>
    </lineage>
</organism>
<dbReference type="GO" id="GO:0005524">
    <property type="term" value="F:ATP binding"/>
    <property type="evidence" value="ECO:0007669"/>
    <property type="project" value="UniProtKB-KW"/>
</dbReference>
<dbReference type="AlphaFoldDB" id="A0A264VMD5"/>
<feature type="domain" description="DNA2/NAM7 helicase helicase" evidence="7">
    <location>
        <begin position="661"/>
        <end position="881"/>
    </location>
</feature>
<dbReference type="InterPro" id="IPR047187">
    <property type="entry name" value="SF1_C_Upf1"/>
</dbReference>
<keyword evidence="5" id="KW-0067">ATP-binding</keyword>
<keyword evidence="6" id="KW-0175">Coiled coil</keyword>
<evidence type="ECO:0000259" key="7">
    <source>
        <dbReference type="Pfam" id="PF13086"/>
    </source>
</evidence>
<dbReference type="InterPro" id="IPR041679">
    <property type="entry name" value="DNA2/NAM7-like_C"/>
</dbReference>
<gene>
    <name evidence="9" type="ORF">CHI95_21825</name>
</gene>
<keyword evidence="4" id="KW-0347">Helicase</keyword>
<evidence type="ECO:0000313" key="9">
    <source>
        <dbReference type="EMBL" id="OZS72425.1"/>
    </source>
</evidence>
<evidence type="ECO:0000313" key="10">
    <source>
        <dbReference type="Proteomes" id="UP000216001"/>
    </source>
</evidence>
<evidence type="ECO:0000256" key="4">
    <source>
        <dbReference type="ARBA" id="ARBA00022806"/>
    </source>
</evidence>
<comment type="similarity">
    <text evidence="1">Belongs to the DNA2/NAM7 helicase family.</text>
</comment>
<protein>
    <recommendedName>
        <fullName evidence="11">AAA family ATPase</fullName>
    </recommendedName>
</protein>
<evidence type="ECO:0008006" key="11">
    <source>
        <dbReference type="Google" id="ProtNLM"/>
    </source>
</evidence>
<dbReference type="InterPro" id="IPR041677">
    <property type="entry name" value="DNA2/NAM7_AAA_11"/>
</dbReference>
<evidence type="ECO:0000256" key="6">
    <source>
        <dbReference type="SAM" id="Coils"/>
    </source>
</evidence>
<evidence type="ECO:0000256" key="1">
    <source>
        <dbReference type="ARBA" id="ARBA00007913"/>
    </source>
</evidence>
<accession>A0A264VMD5</accession>
<evidence type="ECO:0000256" key="3">
    <source>
        <dbReference type="ARBA" id="ARBA00022801"/>
    </source>
</evidence>
<keyword evidence="2" id="KW-0547">Nucleotide-binding</keyword>
<proteinExistence type="inferred from homology"/>
<dbReference type="InterPro" id="IPR050534">
    <property type="entry name" value="Coronavir_polyprotein_1ab"/>
</dbReference>
<dbReference type="Pfam" id="PF13086">
    <property type="entry name" value="AAA_11"/>
    <property type="match status" value="1"/>
</dbReference>
<evidence type="ECO:0000256" key="2">
    <source>
        <dbReference type="ARBA" id="ARBA00022741"/>
    </source>
</evidence>
<dbReference type="PANTHER" id="PTHR43788">
    <property type="entry name" value="DNA2/NAM7 HELICASE FAMILY MEMBER"/>
    <property type="match status" value="1"/>
</dbReference>
<dbReference type="Gene3D" id="3.40.50.300">
    <property type="entry name" value="P-loop containing nucleotide triphosphate hydrolases"/>
    <property type="match status" value="2"/>
</dbReference>
<dbReference type="RefSeq" id="WP_094962943.1">
    <property type="nucleotide sequence ID" value="NZ_NOWC01000037.1"/>
</dbReference>
<dbReference type="InterPro" id="IPR027417">
    <property type="entry name" value="P-loop_NTPase"/>
</dbReference>
<sequence length="1150" mass="131092">MNPLILVVGLTIAAGTAAWLLDSATEDEEHRHEQLRKQITELNTQLGKFDIKLETLQQEHLKTALSELLAKLSLHHHKLYNKIDPIEKELKTLPENIRSELENETLSPYRRRALQQNFCKVEDAQARLEAYKAYLLWYEQRLSDYGQKVTSHLSVEQLSAILGELQPPSPTLPAEWLYPGKVVLVEHNEIDRNLAFNSRLHLTSNFGLQGRSNDFQKSLFFNYHNQEAIPLQIVHESVGKRGHRIYYGCVARGIAYVDGILSSAPLEFEIERGNQRGYFAHSMGKTIKAFLPRQLTINPLIDLVPGQKIEAWADLYNLKLDATPGTQTQKKTIQISMLGNTAPGSIEERQLYLYLQPNKLEAEWGKSLYANDPTPWRLVDTSDLSLSVVRHNICCTCAIDIENACLRVTQIREYTNLSEGYILPFTLIPADARLEMQSLRSPDALDALISFVNHIAISSANRSARLAQSQLLQQWGDVVRYQQQQNEFHIQGTLGKFETEGYEVVMAYNVAAKEPRLADFINQFKEIQRSGFIPHCRLTYWGDKGEGEFGWIEPIPFNQRKRLNVQEENQQLTLRLPMLNAKAMISACMDAPEYTPLRLSLYAYDDALKRQNDALESFRYDALVEPRIKDILLAPSLYRAEKDPWWVARFSSGVEWQNPRLTSAQQDVIKKVLCEKYFSLVQGPPGTAKTTCIVELLHQIFSYRADTRVLLVSQQHVAVDNALERFVALHASELADRDVRLLRIGPENKIDDKLREFTLQQQQLEFVQKSRIVATQAACSANENEAALATQWLYDVLVPEQGERDTKYDQELVWILLSSNNLVGATCVGLASRKQSIDQLRFDVVIIDEAGRSTVPELLIPILRAKKVVLIGDHFQLPPSIAPLLQTDEANEELPFLEDCFLKTSFFETLYNELPLESKCFLSEQFRMPEAIGDLVATLFYSPDGKRMLYNGRNIEPTYFIHPVSLMWKDIRGKETQEGTSKKNIQEAKSIVNFLVNLAGKMHSHSKEVAVITPYGAQKRLLRSLIAKHCPESNGDYQLGNLNIRINTVDSFQGSEADIVLYSVVRTRGNLRFILDWKRLNVACSRARENLIFFGDLNFLKSQKRNTNERNLFAEVIAQIPLEGIISAPRGTRPARKENVVRANQRKFAK</sequence>
<dbReference type="Proteomes" id="UP000216001">
    <property type="component" value="Unassembled WGS sequence"/>
</dbReference>
<dbReference type="GO" id="GO:0043139">
    <property type="term" value="F:5'-3' DNA helicase activity"/>
    <property type="evidence" value="ECO:0007669"/>
    <property type="project" value="TreeGrafter"/>
</dbReference>
<dbReference type="EMBL" id="NOWC01000037">
    <property type="protein sequence ID" value="OZS72425.1"/>
    <property type="molecule type" value="Genomic_DNA"/>
</dbReference>
<comment type="caution">
    <text evidence="9">The sequence shown here is derived from an EMBL/GenBank/DDBJ whole genome shotgun (WGS) entry which is preliminary data.</text>
</comment>
<evidence type="ECO:0000256" key="5">
    <source>
        <dbReference type="ARBA" id="ARBA00022840"/>
    </source>
</evidence>
<keyword evidence="3" id="KW-0378">Hydrolase</keyword>
<dbReference type="SUPFAM" id="SSF52540">
    <property type="entry name" value="P-loop containing nucleoside triphosphate hydrolases"/>
    <property type="match status" value="1"/>
</dbReference>
<name>A0A264VMD5_PRORE</name>
<dbReference type="CDD" id="cd18808">
    <property type="entry name" value="SF1_C_Upf1"/>
    <property type="match status" value="1"/>
</dbReference>
<reference evidence="9 10" key="1">
    <citation type="submission" date="2017-07" db="EMBL/GenBank/DDBJ databases">
        <title>blaIMP-27 on transferable plasmids in Proteus mirabilis and Providencia rettgeri.</title>
        <authorList>
            <person name="Potter R."/>
        </authorList>
    </citation>
    <scope>NUCLEOTIDE SEQUENCE [LARGE SCALE GENOMIC DNA]</scope>
    <source>
        <strain evidence="9 10">PR1</strain>
    </source>
</reference>
<feature type="coiled-coil region" evidence="6">
    <location>
        <begin position="25"/>
        <end position="59"/>
    </location>
</feature>
<dbReference type="Pfam" id="PF13087">
    <property type="entry name" value="AAA_12"/>
    <property type="match status" value="1"/>
</dbReference>
<dbReference type="PANTHER" id="PTHR43788:SF13">
    <property type="entry name" value="REGULATOR OF NONSENSE TRANSCRIPTS 1"/>
    <property type="match status" value="1"/>
</dbReference>
<dbReference type="GO" id="GO:0016787">
    <property type="term" value="F:hydrolase activity"/>
    <property type="evidence" value="ECO:0007669"/>
    <property type="project" value="UniProtKB-KW"/>
</dbReference>